<dbReference type="Proteomes" id="UP000683360">
    <property type="component" value="Unassembled WGS sequence"/>
</dbReference>
<comment type="caution">
    <text evidence="2">The sequence shown here is derived from an EMBL/GenBank/DDBJ whole genome shotgun (WGS) entry which is preliminary data.</text>
</comment>
<dbReference type="PROSITE" id="PS50878">
    <property type="entry name" value="RT_POL"/>
    <property type="match status" value="1"/>
</dbReference>
<dbReference type="PANTHER" id="PTHR33050:SF8">
    <property type="entry name" value="REVERSE TRANSCRIPTASE DOMAIN-CONTAINING PROTEIN"/>
    <property type="match status" value="1"/>
</dbReference>
<protein>
    <recommendedName>
        <fullName evidence="1">Reverse transcriptase domain-containing protein</fullName>
    </recommendedName>
</protein>
<name>A0A8S3Q3F7_MYTED</name>
<keyword evidence="3" id="KW-1185">Reference proteome</keyword>
<dbReference type="OrthoDB" id="10058284at2759"/>
<gene>
    <name evidence="2" type="ORF">MEDL_5163</name>
</gene>
<dbReference type="CDD" id="cd09275">
    <property type="entry name" value="RNase_HI_RT_DIRS1"/>
    <property type="match status" value="1"/>
</dbReference>
<dbReference type="PANTHER" id="PTHR33050">
    <property type="entry name" value="REVERSE TRANSCRIPTASE DOMAIN-CONTAINING PROTEIN"/>
    <property type="match status" value="1"/>
</dbReference>
<sequence>MLVSESDIITYECKNALSARKDPETVQALINDELKKGFINGPFDIPPFTAYRVSPIGIATHKYSFKKRLILDLSSPHNKEEHFSINDLIDKDLCSLSYIKLDDAINVIQNYGPKSICCKVDCQDAFKQLPISPKQWHLFCFKWNNKYYNYVRLPFGCRSSPRLFDMLSTSICWIAKNNYNIDVIFHLLDDFLTIDKPNFCGERTMSLLSLIFNKLNIPLSAKKTVGPVFELEYLGIILDTVNMQARLPQDKIVRITDFINTMIQKRTCTRKDLEQLLGHLNFASRVILPGRAFVTYLYKLMSTVKESYHYVHLNKECKADLQMWLEFLTNWNGINLFYDNQLTTASSISLYTDASSTLGFGGFFKNKWFYDKWPKELPSIKDYSESMAFLELYPIVVAAILWGKQWCGKKILFYCDNAATVHIIKKGRSKEPCIMKLMRRLTMCAVYNNFAVFSEHVPGASNTIADALSRFQVHKFRELAPEAEMNPTPCPPLSEILWTAQ</sequence>
<evidence type="ECO:0000313" key="2">
    <source>
        <dbReference type="EMBL" id="CAG2189794.1"/>
    </source>
</evidence>
<dbReference type="InterPro" id="IPR043128">
    <property type="entry name" value="Rev_trsase/Diguanyl_cyclase"/>
</dbReference>
<evidence type="ECO:0000313" key="3">
    <source>
        <dbReference type="Proteomes" id="UP000683360"/>
    </source>
</evidence>
<dbReference type="SUPFAM" id="SSF56672">
    <property type="entry name" value="DNA/RNA polymerases"/>
    <property type="match status" value="1"/>
</dbReference>
<dbReference type="AlphaFoldDB" id="A0A8S3Q3F7"/>
<accession>A0A8S3Q3F7</accession>
<dbReference type="InterPro" id="IPR052055">
    <property type="entry name" value="Hepadnavirus_pol/RT"/>
</dbReference>
<dbReference type="Gene3D" id="3.10.10.10">
    <property type="entry name" value="HIV Type 1 Reverse Transcriptase, subunit A, domain 1"/>
    <property type="match status" value="1"/>
</dbReference>
<reference evidence="2" key="1">
    <citation type="submission" date="2021-03" db="EMBL/GenBank/DDBJ databases">
        <authorList>
            <person name="Bekaert M."/>
        </authorList>
    </citation>
    <scope>NUCLEOTIDE SEQUENCE</scope>
</reference>
<dbReference type="InterPro" id="IPR000477">
    <property type="entry name" value="RT_dom"/>
</dbReference>
<proteinExistence type="predicted"/>
<dbReference type="Gene3D" id="3.30.70.270">
    <property type="match status" value="1"/>
</dbReference>
<dbReference type="Pfam" id="PF00078">
    <property type="entry name" value="RVT_1"/>
    <property type="match status" value="1"/>
</dbReference>
<feature type="domain" description="Reverse transcriptase" evidence="1">
    <location>
        <begin position="1"/>
        <end position="238"/>
    </location>
</feature>
<dbReference type="EMBL" id="CAJPWZ010000305">
    <property type="protein sequence ID" value="CAG2189794.1"/>
    <property type="molecule type" value="Genomic_DNA"/>
</dbReference>
<evidence type="ECO:0000259" key="1">
    <source>
        <dbReference type="PROSITE" id="PS50878"/>
    </source>
</evidence>
<dbReference type="InterPro" id="IPR043502">
    <property type="entry name" value="DNA/RNA_pol_sf"/>
</dbReference>
<organism evidence="2 3">
    <name type="scientific">Mytilus edulis</name>
    <name type="common">Blue mussel</name>
    <dbReference type="NCBI Taxonomy" id="6550"/>
    <lineage>
        <taxon>Eukaryota</taxon>
        <taxon>Metazoa</taxon>
        <taxon>Spiralia</taxon>
        <taxon>Lophotrochozoa</taxon>
        <taxon>Mollusca</taxon>
        <taxon>Bivalvia</taxon>
        <taxon>Autobranchia</taxon>
        <taxon>Pteriomorphia</taxon>
        <taxon>Mytilida</taxon>
        <taxon>Mytiloidea</taxon>
        <taxon>Mytilidae</taxon>
        <taxon>Mytilinae</taxon>
        <taxon>Mytilus</taxon>
    </lineage>
</organism>